<dbReference type="InterPro" id="IPR041413">
    <property type="entry name" value="MLTR_LBD"/>
</dbReference>
<dbReference type="InterPro" id="IPR010982">
    <property type="entry name" value="Lambda_DNA-bd_dom_sf"/>
</dbReference>
<dbReference type="Gene3D" id="3.30.450.180">
    <property type="match status" value="1"/>
</dbReference>
<dbReference type="Pfam" id="PF13560">
    <property type="entry name" value="HTH_31"/>
    <property type="match status" value="1"/>
</dbReference>
<name>A0A1C3NZM8_9ACTN</name>
<dbReference type="SMART" id="SM00530">
    <property type="entry name" value="HTH_XRE"/>
    <property type="match status" value="1"/>
</dbReference>
<dbReference type="PROSITE" id="PS50943">
    <property type="entry name" value="HTH_CROC1"/>
    <property type="match status" value="1"/>
</dbReference>
<accession>A0A1C3NZM8</accession>
<dbReference type="PANTHER" id="PTHR35010">
    <property type="entry name" value="BLL4672 PROTEIN-RELATED"/>
    <property type="match status" value="1"/>
</dbReference>
<evidence type="ECO:0000259" key="1">
    <source>
        <dbReference type="PROSITE" id="PS50943"/>
    </source>
</evidence>
<organism evidence="2 3">
    <name type="scientific">Candidatus Protofrankia californiensis</name>
    <dbReference type="NCBI Taxonomy" id="1839754"/>
    <lineage>
        <taxon>Bacteria</taxon>
        <taxon>Bacillati</taxon>
        <taxon>Actinomycetota</taxon>
        <taxon>Actinomycetes</taxon>
        <taxon>Frankiales</taxon>
        <taxon>Frankiaceae</taxon>
        <taxon>Protofrankia</taxon>
    </lineage>
</organism>
<dbReference type="Proteomes" id="UP000199013">
    <property type="component" value="Unassembled WGS sequence"/>
</dbReference>
<proteinExistence type="predicted"/>
<sequence>MAHRCYVRNVSDNELGMFLRIRREAVTPAEVGLPAGPRRRTPGLRRTEVATLAGISVEYVTRLEQGRDRRPSAQVLSTLADALRLTTSERIHLHRLTKAADGGFPCTGNATPARIVRPTVQALLDRLEPAPAVLLNRLSEILAYTAGYERLAGPIGLLDGTPPNLARYVFTDNRARTAYPDWDHIADEQVAALKQGPFQTNRHMATLADELTVSAGEAFARRVDTVPGLATSSGVIRLAHPEAGELRLAYETLDLPADDDQRLIVHLPADGATSAALDRLNSRRPDTLRVVSG</sequence>
<dbReference type="PANTHER" id="PTHR35010:SF2">
    <property type="entry name" value="BLL4672 PROTEIN"/>
    <property type="match status" value="1"/>
</dbReference>
<dbReference type="Gene3D" id="1.10.260.40">
    <property type="entry name" value="lambda repressor-like DNA-binding domains"/>
    <property type="match status" value="1"/>
</dbReference>
<evidence type="ECO:0000313" key="3">
    <source>
        <dbReference type="Proteomes" id="UP000199013"/>
    </source>
</evidence>
<dbReference type="AlphaFoldDB" id="A0A1C3NZM8"/>
<keyword evidence="3" id="KW-1185">Reference proteome</keyword>
<dbReference type="SUPFAM" id="SSF47413">
    <property type="entry name" value="lambda repressor-like DNA-binding domains"/>
    <property type="match status" value="1"/>
</dbReference>
<protein>
    <recommendedName>
        <fullName evidence="1">HTH cro/C1-type domain-containing protein</fullName>
    </recommendedName>
</protein>
<gene>
    <name evidence="2" type="ORF">FDG2_3394</name>
</gene>
<reference evidence="3" key="1">
    <citation type="submission" date="2016-02" db="EMBL/GenBank/DDBJ databases">
        <authorList>
            <person name="Wibberg D."/>
        </authorList>
    </citation>
    <scope>NUCLEOTIDE SEQUENCE [LARGE SCALE GENOMIC DNA]</scope>
</reference>
<feature type="domain" description="HTH cro/C1-type" evidence="1">
    <location>
        <begin position="43"/>
        <end position="90"/>
    </location>
</feature>
<evidence type="ECO:0000313" key="2">
    <source>
        <dbReference type="EMBL" id="SBW22985.1"/>
    </source>
</evidence>
<dbReference type="CDD" id="cd00093">
    <property type="entry name" value="HTH_XRE"/>
    <property type="match status" value="1"/>
</dbReference>
<dbReference type="InterPro" id="IPR001387">
    <property type="entry name" value="Cro/C1-type_HTH"/>
</dbReference>
<dbReference type="GO" id="GO:0003677">
    <property type="term" value="F:DNA binding"/>
    <property type="evidence" value="ECO:0007669"/>
    <property type="project" value="InterPro"/>
</dbReference>
<dbReference type="EMBL" id="FLUV01001420">
    <property type="protein sequence ID" value="SBW22985.1"/>
    <property type="molecule type" value="Genomic_DNA"/>
</dbReference>
<dbReference type="Pfam" id="PF17765">
    <property type="entry name" value="MLTR_LBD"/>
    <property type="match status" value="1"/>
</dbReference>